<gene>
    <name evidence="2" type="ORF">ACFQ5G_16865</name>
</gene>
<evidence type="ECO:0000259" key="1">
    <source>
        <dbReference type="PROSITE" id="PS50902"/>
    </source>
</evidence>
<name>A0ABW4A9N4_9ACTN</name>
<dbReference type="InterPro" id="IPR008254">
    <property type="entry name" value="Flavodoxin/NO_synth"/>
</dbReference>
<keyword evidence="3" id="KW-1185">Reference proteome</keyword>
<protein>
    <submittedName>
        <fullName evidence="2">Flavodoxin family protein</fullName>
    </submittedName>
</protein>
<evidence type="ECO:0000313" key="3">
    <source>
        <dbReference type="Proteomes" id="UP001597183"/>
    </source>
</evidence>
<dbReference type="PROSITE" id="PS50902">
    <property type="entry name" value="FLAVODOXIN_LIKE"/>
    <property type="match status" value="1"/>
</dbReference>
<evidence type="ECO:0000313" key="2">
    <source>
        <dbReference type="EMBL" id="MFD1367025.1"/>
    </source>
</evidence>
<dbReference type="EMBL" id="JBHTMK010000020">
    <property type="protein sequence ID" value="MFD1367025.1"/>
    <property type="molecule type" value="Genomic_DNA"/>
</dbReference>
<dbReference type="RefSeq" id="WP_317796068.1">
    <property type="nucleotide sequence ID" value="NZ_AP028461.1"/>
</dbReference>
<dbReference type="PROSITE" id="PS00201">
    <property type="entry name" value="FLAVODOXIN"/>
    <property type="match status" value="1"/>
</dbReference>
<dbReference type="InterPro" id="IPR029039">
    <property type="entry name" value="Flavoprotein-like_sf"/>
</dbReference>
<dbReference type="Proteomes" id="UP001597183">
    <property type="component" value="Unassembled WGS sequence"/>
</dbReference>
<feature type="domain" description="Flavodoxin-like" evidence="1">
    <location>
        <begin position="3"/>
        <end position="160"/>
    </location>
</feature>
<organism evidence="2 3">
    <name type="scientific">Actinoplanes sichuanensis</name>
    <dbReference type="NCBI Taxonomy" id="512349"/>
    <lineage>
        <taxon>Bacteria</taxon>
        <taxon>Bacillati</taxon>
        <taxon>Actinomycetota</taxon>
        <taxon>Actinomycetes</taxon>
        <taxon>Micromonosporales</taxon>
        <taxon>Micromonosporaceae</taxon>
        <taxon>Actinoplanes</taxon>
    </lineage>
</organism>
<proteinExistence type="predicted"/>
<dbReference type="SUPFAM" id="SSF52218">
    <property type="entry name" value="Flavoproteins"/>
    <property type="match status" value="1"/>
</dbReference>
<comment type="caution">
    <text evidence="2">The sequence shown here is derived from an EMBL/GenBank/DDBJ whole genome shotgun (WGS) entry which is preliminary data.</text>
</comment>
<dbReference type="InterPro" id="IPR001226">
    <property type="entry name" value="Flavodoxin_CS"/>
</dbReference>
<reference evidence="3" key="1">
    <citation type="journal article" date="2019" name="Int. J. Syst. Evol. Microbiol.">
        <title>The Global Catalogue of Microorganisms (GCM) 10K type strain sequencing project: providing services to taxonomists for standard genome sequencing and annotation.</title>
        <authorList>
            <consortium name="The Broad Institute Genomics Platform"/>
            <consortium name="The Broad Institute Genome Sequencing Center for Infectious Disease"/>
            <person name="Wu L."/>
            <person name="Ma J."/>
        </authorList>
    </citation>
    <scope>NUCLEOTIDE SEQUENCE [LARGE SCALE GENOMIC DNA]</scope>
    <source>
        <strain evidence="3">CCM 7526</strain>
    </source>
</reference>
<accession>A0ABW4A9N4</accession>
<sequence>MKAIVVYESMFGNTAVIAAVIADGLSETYDVTLTDVRDMPPVAGFDLLVLGAPTHAFGMSRPRTRADAADKGEVRPDTEKVGIREFLAQSPPLTGLAAAAFDTKVDKPMTGSAARKALRRLRALGCRTIAPAENFHVTGMTGPLAVGEVDRARRWARTVGASLAPQAT</sequence>
<dbReference type="Gene3D" id="3.40.50.360">
    <property type="match status" value="1"/>
</dbReference>